<evidence type="ECO:0000256" key="10">
    <source>
        <dbReference type="ARBA" id="ARBA00023136"/>
    </source>
</evidence>
<comment type="function">
    <text evidence="13">Catalyzes the conversion of heme O to heme A by two successive hydroxylations of the methyl group at C8. The first hydroxylation forms heme I, the second hydroxylation results in an unstable dihydroxymethyl group, which spontaneously dehydrates, resulting in the formyl group of heme A.</text>
</comment>
<keyword evidence="5 13" id="KW-0479">Metal-binding</keyword>
<keyword evidence="16" id="KW-1185">Reference proteome</keyword>
<accession>A0A845M6D6</accession>
<dbReference type="Proteomes" id="UP000467322">
    <property type="component" value="Unassembled WGS sequence"/>
</dbReference>
<dbReference type="GO" id="GO:0006784">
    <property type="term" value="P:heme A biosynthetic process"/>
    <property type="evidence" value="ECO:0007669"/>
    <property type="project" value="UniProtKB-UniRule"/>
</dbReference>
<dbReference type="GO" id="GO:0046872">
    <property type="term" value="F:metal ion binding"/>
    <property type="evidence" value="ECO:0007669"/>
    <property type="project" value="UniProtKB-KW"/>
</dbReference>
<dbReference type="InterPro" id="IPR054616">
    <property type="entry name" value="HemA_synt_rhodobact"/>
</dbReference>
<sequence>MAQPGRSIFEEVEEGAGPRKARATGMIEKGAGRGARRAIRAWLIGLFALVCVMVLVGGLTRLTDSGLSITEWNLVSGTVPPMNAEDWATEFEKYRASPEYRLQNEGMSLSEFKTIYWWEWGHRQLGRFIGLFWIAGFLYFWLSKRIPGGWTGRLFTIGALIGVQGAVGWWMVHSGLQGDRVDVASYRLATHLGLAFSILGLILWCILLLSRSEADVMQARRLRERSLFGMGTGLMHLAFLQIILGALVAGIDAGRSYIDWPLMAGQFFPPYAFDLEPAWRNFFENPGLVQFMHRIAGYLLALFAIGAFFRGRRAANRTTRTAFTLASAMVLVQMVIGIVTVMQGAQLEYAIVHQAGAILTFALIIMARYRAGYPTAQSVRG</sequence>
<evidence type="ECO:0000256" key="12">
    <source>
        <dbReference type="ARBA" id="ARBA00048044"/>
    </source>
</evidence>
<feature type="transmembrane region" description="Helical" evidence="13">
    <location>
        <begin position="231"/>
        <end position="251"/>
    </location>
</feature>
<evidence type="ECO:0000256" key="1">
    <source>
        <dbReference type="ARBA" id="ARBA00001970"/>
    </source>
</evidence>
<comment type="cofactor">
    <cofactor evidence="1 13">
        <name>heme b</name>
        <dbReference type="ChEBI" id="CHEBI:60344"/>
    </cofactor>
</comment>
<keyword evidence="7 13" id="KW-0560">Oxidoreductase</keyword>
<name>A0A845M6D6_9RHOB</name>
<comment type="caution">
    <text evidence="15">The sequence shown here is derived from an EMBL/GenBank/DDBJ whole genome shotgun (WGS) entry which is preliminary data.</text>
</comment>
<comment type="pathway">
    <text evidence="11 13">Porphyrin-containing compound metabolism; heme A biosynthesis; heme A from heme O: step 1/1.</text>
</comment>
<evidence type="ECO:0000256" key="6">
    <source>
        <dbReference type="ARBA" id="ARBA00022989"/>
    </source>
</evidence>
<evidence type="ECO:0000256" key="9">
    <source>
        <dbReference type="ARBA" id="ARBA00023133"/>
    </source>
</evidence>
<dbReference type="PANTHER" id="PTHR23289">
    <property type="entry name" value="CYTOCHROME C OXIDASE ASSEMBLY PROTEIN COX15"/>
    <property type="match status" value="1"/>
</dbReference>
<dbReference type="GO" id="GO:0005886">
    <property type="term" value="C:plasma membrane"/>
    <property type="evidence" value="ECO:0007669"/>
    <property type="project" value="UniProtKB-SubCell"/>
</dbReference>
<evidence type="ECO:0000256" key="2">
    <source>
        <dbReference type="ARBA" id="ARBA00004141"/>
    </source>
</evidence>
<evidence type="ECO:0000256" key="11">
    <source>
        <dbReference type="ARBA" id="ARBA00044501"/>
    </source>
</evidence>
<dbReference type="InterPro" id="IPR003780">
    <property type="entry name" value="COX15/CtaA_fam"/>
</dbReference>
<dbReference type="EC" id="1.17.99.9" evidence="13"/>
<dbReference type="NCBIfam" id="NF045570">
    <property type="entry name" value="HemSynCtaAAlphapr"/>
    <property type="match status" value="1"/>
</dbReference>
<evidence type="ECO:0000256" key="13">
    <source>
        <dbReference type="HAMAP-Rule" id="MF_01665"/>
    </source>
</evidence>
<keyword evidence="10 13" id="KW-0472">Membrane</keyword>
<keyword evidence="8 13" id="KW-0408">Iron</keyword>
<reference evidence="15 16" key="1">
    <citation type="submission" date="2019-12" db="EMBL/GenBank/DDBJ databases">
        <title>Maritimibacter sp. nov. sp. isolated from sea sand.</title>
        <authorList>
            <person name="Kim J."/>
            <person name="Jeong S.E."/>
            <person name="Jung H.S."/>
            <person name="Jeon C.O."/>
        </authorList>
    </citation>
    <scope>NUCLEOTIDE SEQUENCE [LARGE SCALE GENOMIC DNA]</scope>
    <source>
        <strain evidence="15 16">DP07</strain>
    </source>
</reference>
<dbReference type="HAMAP" id="MF_01665">
    <property type="entry name" value="HemeA_synth_type2"/>
    <property type="match status" value="1"/>
</dbReference>
<dbReference type="EMBL" id="WTUX01000011">
    <property type="protein sequence ID" value="MZR13287.1"/>
    <property type="molecule type" value="Genomic_DNA"/>
</dbReference>
<dbReference type="AlphaFoldDB" id="A0A845M6D6"/>
<feature type="region of interest" description="Disordered" evidence="14">
    <location>
        <begin position="1"/>
        <end position="21"/>
    </location>
</feature>
<feature type="transmembrane region" description="Helical" evidence="13">
    <location>
        <begin position="351"/>
        <end position="371"/>
    </location>
</feature>
<evidence type="ECO:0000256" key="3">
    <source>
        <dbReference type="ARBA" id="ARBA00022475"/>
    </source>
</evidence>
<evidence type="ECO:0000313" key="16">
    <source>
        <dbReference type="Proteomes" id="UP000467322"/>
    </source>
</evidence>
<dbReference type="Pfam" id="PF02628">
    <property type="entry name" value="COX15-CtaA"/>
    <property type="match status" value="1"/>
</dbReference>
<feature type="transmembrane region" description="Helical" evidence="13">
    <location>
        <begin position="125"/>
        <end position="142"/>
    </location>
</feature>
<evidence type="ECO:0000256" key="4">
    <source>
        <dbReference type="ARBA" id="ARBA00022692"/>
    </source>
</evidence>
<dbReference type="InterPro" id="IPR023754">
    <property type="entry name" value="HemeA_Synthase_type2"/>
</dbReference>
<dbReference type="GO" id="GO:0120547">
    <property type="term" value="F:heme A synthase activity"/>
    <property type="evidence" value="ECO:0007669"/>
    <property type="project" value="UniProtKB-EC"/>
</dbReference>
<protein>
    <recommendedName>
        <fullName evidence="13">Heme A synthase</fullName>
        <shortName evidence="13">HAS</shortName>
        <ecNumber evidence="13">1.17.99.9</ecNumber>
    </recommendedName>
    <alternativeName>
        <fullName evidence="13">Cytochrome aa3-controlling protein</fullName>
    </alternativeName>
</protein>
<dbReference type="PANTHER" id="PTHR23289:SF2">
    <property type="entry name" value="CYTOCHROME C OXIDASE ASSEMBLY PROTEIN COX15 HOMOLOG"/>
    <property type="match status" value="1"/>
</dbReference>
<dbReference type="UniPathway" id="UPA00269">
    <property type="reaction ID" value="UER00713"/>
</dbReference>
<evidence type="ECO:0000256" key="7">
    <source>
        <dbReference type="ARBA" id="ARBA00023002"/>
    </source>
</evidence>
<comment type="subcellular location">
    <subcellularLocation>
        <location evidence="13">Cell membrane</location>
        <topology evidence="13">Multi-pass membrane protein</topology>
    </subcellularLocation>
    <subcellularLocation>
        <location evidence="2">Membrane</location>
        <topology evidence="2">Multi-pass membrane protein</topology>
    </subcellularLocation>
</comment>
<gene>
    <name evidence="13" type="primary">ctaA</name>
    <name evidence="15" type="ORF">GQE99_09675</name>
</gene>
<comment type="catalytic activity">
    <reaction evidence="12">
        <text>Fe(II)-heme o + 2 A + H2O = Fe(II)-heme a + 2 AH2</text>
        <dbReference type="Rhea" id="RHEA:63388"/>
        <dbReference type="ChEBI" id="CHEBI:13193"/>
        <dbReference type="ChEBI" id="CHEBI:15377"/>
        <dbReference type="ChEBI" id="CHEBI:17499"/>
        <dbReference type="ChEBI" id="CHEBI:60530"/>
        <dbReference type="ChEBI" id="CHEBI:61715"/>
        <dbReference type="EC" id="1.17.99.9"/>
    </reaction>
    <physiologicalReaction direction="left-to-right" evidence="12">
        <dbReference type="Rhea" id="RHEA:63389"/>
    </physiologicalReaction>
</comment>
<feature type="transmembrane region" description="Helical" evidence="13">
    <location>
        <begin position="39"/>
        <end position="59"/>
    </location>
</feature>
<keyword evidence="6 13" id="KW-1133">Transmembrane helix</keyword>
<comment type="similarity">
    <text evidence="13">Belongs to the COX15/CtaA family. Type 2 subfamily.</text>
</comment>
<feature type="binding site" description="axial binding residue" evidence="13">
    <location>
        <position position="293"/>
    </location>
    <ligand>
        <name>heme</name>
        <dbReference type="ChEBI" id="CHEBI:30413"/>
    </ligand>
    <ligandPart>
        <name>Fe</name>
        <dbReference type="ChEBI" id="CHEBI:18248"/>
    </ligandPart>
</feature>
<evidence type="ECO:0000256" key="14">
    <source>
        <dbReference type="SAM" id="MobiDB-lite"/>
    </source>
</evidence>
<keyword evidence="3 13" id="KW-1003">Cell membrane</keyword>
<organism evidence="15 16">
    <name type="scientific">Maritimibacter harenae</name>
    <dbReference type="NCBI Taxonomy" id="2606218"/>
    <lineage>
        <taxon>Bacteria</taxon>
        <taxon>Pseudomonadati</taxon>
        <taxon>Pseudomonadota</taxon>
        <taxon>Alphaproteobacteria</taxon>
        <taxon>Rhodobacterales</taxon>
        <taxon>Roseobacteraceae</taxon>
        <taxon>Maritimibacter</taxon>
    </lineage>
</organism>
<evidence type="ECO:0000313" key="15">
    <source>
        <dbReference type="EMBL" id="MZR13287.1"/>
    </source>
</evidence>
<keyword evidence="4 13" id="KW-0812">Transmembrane</keyword>
<evidence type="ECO:0000256" key="8">
    <source>
        <dbReference type="ARBA" id="ARBA00023004"/>
    </source>
</evidence>
<feature type="transmembrane region" description="Helical" evidence="13">
    <location>
        <begin position="291"/>
        <end position="309"/>
    </location>
</feature>
<dbReference type="RefSeq" id="WP_161351384.1">
    <property type="nucleotide sequence ID" value="NZ_WTUX01000011.1"/>
</dbReference>
<comment type="subunit">
    <text evidence="13">Interacts with CtaB.</text>
</comment>
<feature type="transmembrane region" description="Helical" evidence="13">
    <location>
        <begin position="154"/>
        <end position="172"/>
    </location>
</feature>
<evidence type="ECO:0000256" key="5">
    <source>
        <dbReference type="ARBA" id="ARBA00022723"/>
    </source>
</evidence>
<keyword evidence="9 13" id="KW-0350">Heme biosynthesis</keyword>
<feature type="binding site" description="axial binding residue" evidence="13">
    <location>
        <position position="353"/>
    </location>
    <ligand>
        <name>heme</name>
        <dbReference type="ChEBI" id="CHEBI:30413"/>
    </ligand>
    <ligandPart>
        <name>Fe</name>
        <dbReference type="ChEBI" id="CHEBI:18248"/>
    </ligandPart>
</feature>
<feature type="transmembrane region" description="Helical" evidence="13">
    <location>
        <begin position="321"/>
        <end position="345"/>
    </location>
</feature>
<feature type="transmembrane region" description="Helical" evidence="13">
    <location>
        <begin position="192"/>
        <end position="210"/>
    </location>
</feature>
<proteinExistence type="inferred from homology"/>